<dbReference type="PANTHER" id="PTHR46532:SF11">
    <property type="entry name" value="DYNEIN AXONEMAL HEAVY CHAIN 12"/>
    <property type="match status" value="1"/>
</dbReference>
<feature type="non-terminal residue" evidence="3">
    <location>
        <position position="1"/>
    </location>
</feature>
<dbReference type="Proteomes" id="UP001162156">
    <property type="component" value="Unassembled WGS sequence"/>
</dbReference>
<dbReference type="InterPro" id="IPR026983">
    <property type="entry name" value="DHC"/>
</dbReference>
<evidence type="ECO:0000313" key="4">
    <source>
        <dbReference type="Proteomes" id="UP001162156"/>
    </source>
</evidence>
<evidence type="ECO:0000259" key="2">
    <source>
        <dbReference type="Pfam" id="PF08385"/>
    </source>
</evidence>
<reference evidence="3" key="1">
    <citation type="journal article" date="2023" name="Insect Mol. Biol.">
        <title>Genome sequencing provides insights into the evolution of gene families encoding plant cell wall-degrading enzymes in longhorned beetles.</title>
        <authorList>
            <person name="Shin N.R."/>
            <person name="Okamura Y."/>
            <person name="Kirsch R."/>
            <person name="Pauchet Y."/>
        </authorList>
    </citation>
    <scope>NUCLEOTIDE SEQUENCE</scope>
    <source>
        <strain evidence="3">RBIC_L_NR</strain>
    </source>
</reference>
<feature type="domain" description="Dynein heavy chain tail" evidence="2">
    <location>
        <begin position="154"/>
        <end position="295"/>
    </location>
</feature>
<accession>A0AAV8Z3Z6</accession>
<evidence type="ECO:0000256" key="1">
    <source>
        <dbReference type="SAM" id="Coils"/>
    </source>
</evidence>
<gene>
    <name evidence="3" type="ORF">NQ314_006441</name>
</gene>
<dbReference type="GO" id="GO:0007018">
    <property type="term" value="P:microtubule-based movement"/>
    <property type="evidence" value="ECO:0007669"/>
    <property type="project" value="InterPro"/>
</dbReference>
<feature type="domain" description="Dynein heavy chain tail" evidence="2">
    <location>
        <begin position="35"/>
        <end position="153"/>
    </location>
</feature>
<evidence type="ECO:0000313" key="3">
    <source>
        <dbReference type="EMBL" id="KAJ8958202.1"/>
    </source>
</evidence>
<proteinExistence type="predicted"/>
<protein>
    <recommendedName>
        <fullName evidence="2">Dynein heavy chain tail domain-containing protein</fullName>
    </recommendedName>
</protein>
<organism evidence="3 4">
    <name type="scientific">Rhamnusium bicolor</name>
    <dbReference type="NCBI Taxonomy" id="1586634"/>
    <lineage>
        <taxon>Eukaryota</taxon>
        <taxon>Metazoa</taxon>
        <taxon>Ecdysozoa</taxon>
        <taxon>Arthropoda</taxon>
        <taxon>Hexapoda</taxon>
        <taxon>Insecta</taxon>
        <taxon>Pterygota</taxon>
        <taxon>Neoptera</taxon>
        <taxon>Endopterygota</taxon>
        <taxon>Coleoptera</taxon>
        <taxon>Polyphaga</taxon>
        <taxon>Cucujiformia</taxon>
        <taxon>Chrysomeloidea</taxon>
        <taxon>Cerambycidae</taxon>
        <taxon>Lepturinae</taxon>
        <taxon>Rhagiini</taxon>
        <taxon>Rhamnusium</taxon>
    </lineage>
</organism>
<dbReference type="PANTHER" id="PTHR46532">
    <property type="entry name" value="MALE FERTILITY FACTOR KL5"/>
    <property type="match status" value="1"/>
</dbReference>
<dbReference type="InterPro" id="IPR013594">
    <property type="entry name" value="Dynein_heavy_tail"/>
</dbReference>
<dbReference type="Pfam" id="PF08385">
    <property type="entry name" value="DHC_N1"/>
    <property type="match status" value="2"/>
</dbReference>
<keyword evidence="4" id="KW-1185">Reference proteome</keyword>
<sequence length="308" mass="35828">LDTPANLIFYQKTCTYTNLQIQKKTKIYFVTRILELQFWNQRLKNLQYIYEQLREPKVKSMALILEKTNSAYYNCFRNTFKSVVVALAEAKDVCLYLTPLKKHIQLLEETDLSECIPLLTPVMHVICLIWSNCKSFDEVKLIILLKQICNLLILEWFFNTVLEFSKLEKVEIGGIKGRVLGASITGVFNEFQQCFSVFSGKSYDVLDPDDLSFINDFEHFKHNIFEMDMKLAAILCQAFEDCCNLESIFKLINIAGSILERPLIKAEFTNQYEKILDLLENELKIAEVNLYDKQKLLKSLVTESHLNP</sequence>
<dbReference type="GO" id="GO:0045505">
    <property type="term" value="F:dynein intermediate chain binding"/>
    <property type="evidence" value="ECO:0007669"/>
    <property type="project" value="InterPro"/>
</dbReference>
<dbReference type="EMBL" id="JANEYF010001741">
    <property type="protein sequence ID" value="KAJ8958202.1"/>
    <property type="molecule type" value="Genomic_DNA"/>
</dbReference>
<dbReference type="GO" id="GO:0005858">
    <property type="term" value="C:axonemal dynein complex"/>
    <property type="evidence" value="ECO:0007669"/>
    <property type="project" value="TreeGrafter"/>
</dbReference>
<dbReference type="AlphaFoldDB" id="A0AAV8Z3Z6"/>
<keyword evidence="1" id="KW-0175">Coiled coil</keyword>
<name>A0AAV8Z3Z6_9CUCU</name>
<comment type="caution">
    <text evidence="3">The sequence shown here is derived from an EMBL/GenBank/DDBJ whole genome shotgun (WGS) entry which is preliminary data.</text>
</comment>
<dbReference type="GO" id="GO:0051959">
    <property type="term" value="F:dynein light intermediate chain binding"/>
    <property type="evidence" value="ECO:0007669"/>
    <property type="project" value="InterPro"/>
</dbReference>
<feature type="coiled-coil region" evidence="1">
    <location>
        <begin position="269"/>
        <end position="296"/>
    </location>
</feature>